<dbReference type="InterPro" id="IPR023198">
    <property type="entry name" value="PGP-like_dom2"/>
</dbReference>
<reference evidence="1 2" key="1">
    <citation type="submission" date="2024-10" db="EMBL/GenBank/DDBJ databases">
        <title>The Natural Products Discovery Center: Release of the First 8490 Sequenced Strains for Exploring Actinobacteria Biosynthetic Diversity.</title>
        <authorList>
            <person name="Kalkreuter E."/>
            <person name="Kautsar S.A."/>
            <person name="Yang D."/>
            <person name="Bader C.D."/>
            <person name="Teijaro C.N."/>
            <person name="Fluegel L."/>
            <person name="Davis C.M."/>
            <person name="Simpson J.R."/>
            <person name="Lauterbach L."/>
            <person name="Steele A.D."/>
            <person name="Gui C."/>
            <person name="Meng S."/>
            <person name="Li G."/>
            <person name="Viehrig K."/>
            <person name="Ye F."/>
            <person name="Su P."/>
            <person name="Kiefer A.F."/>
            <person name="Nichols A."/>
            <person name="Cepeda A.J."/>
            <person name="Yan W."/>
            <person name="Fan B."/>
            <person name="Jiang Y."/>
            <person name="Adhikari A."/>
            <person name="Zheng C.-J."/>
            <person name="Schuster L."/>
            <person name="Cowan T.M."/>
            <person name="Smanski M.J."/>
            <person name="Chevrette M.G."/>
            <person name="De Carvalho L.P.S."/>
            <person name="Shen B."/>
        </authorList>
    </citation>
    <scope>NUCLEOTIDE SEQUENCE [LARGE SCALE GENOMIC DNA]</scope>
    <source>
        <strain evidence="1 2">NPDC007147</strain>
    </source>
</reference>
<dbReference type="SFLD" id="SFLDS00003">
    <property type="entry name" value="Haloacid_Dehalogenase"/>
    <property type="match status" value="1"/>
</dbReference>
<protein>
    <submittedName>
        <fullName evidence="1">HAD family hydrolase</fullName>
        <ecNumber evidence="1">3.-.-.-</ecNumber>
    </submittedName>
</protein>
<accession>A0ABW6KSH9</accession>
<dbReference type="Gene3D" id="1.10.150.240">
    <property type="entry name" value="Putative phosphatase, domain 2"/>
    <property type="match status" value="1"/>
</dbReference>
<evidence type="ECO:0000313" key="1">
    <source>
        <dbReference type="EMBL" id="MFE9169393.1"/>
    </source>
</evidence>
<keyword evidence="2" id="KW-1185">Reference proteome</keyword>
<proteinExistence type="predicted"/>
<dbReference type="Proteomes" id="UP001601197">
    <property type="component" value="Unassembled WGS sequence"/>
</dbReference>
<gene>
    <name evidence="1" type="ORF">ACFYNZ_07680</name>
</gene>
<name>A0ABW6KSH9_9ACTN</name>
<dbReference type="InterPro" id="IPR036412">
    <property type="entry name" value="HAD-like_sf"/>
</dbReference>
<dbReference type="RefSeq" id="WP_388344471.1">
    <property type="nucleotide sequence ID" value="NZ_JBIAFJ010000004.1"/>
</dbReference>
<dbReference type="InterPro" id="IPR023214">
    <property type="entry name" value="HAD_sf"/>
</dbReference>
<dbReference type="PANTHER" id="PTHR43434:SF1">
    <property type="entry name" value="PHOSPHOGLYCOLATE PHOSPHATASE"/>
    <property type="match status" value="1"/>
</dbReference>
<dbReference type="SFLD" id="SFLDG01129">
    <property type="entry name" value="C1.5:_HAD__Beta-PGM__Phosphata"/>
    <property type="match status" value="1"/>
</dbReference>
<dbReference type="Pfam" id="PF12710">
    <property type="entry name" value="HAD"/>
    <property type="match status" value="1"/>
</dbReference>
<organism evidence="1 2">
    <name type="scientific">Streptomyces kebangsaanensis</name>
    <dbReference type="NCBI Taxonomy" id="864058"/>
    <lineage>
        <taxon>Bacteria</taxon>
        <taxon>Bacillati</taxon>
        <taxon>Actinomycetota</taxon>
        <taxon>Actinomycetes</taxon>
        <taxon>Kitasatosporales</taxon>
        <taxon>Streptomycetaceae</taxon>
        <taxon>Streptomyces</taxon>
    </lineage>
</organism>
<evidence type="ECO:0000313" key="2">
    <source>
        <dbReference type="Proteomes" id="UP001601197"/>
    </source>
</evidence>
<dbReference type="Gene3D" id="3.40.50.1000">
    <property type="entry name" value="HAD superfamily/HAD-like"/>
    <property type="match status" value="1"/>
</dbReference>
<sequence length="241" mass="25354">MELIVLWDIDHTLIENAGVSKEIYAAAFSALSGRAPTGLARTEGRTDRLIMRDMFLGNGLPVPEWPSIEAALVRAGQERLSDLRLRGTALPGVHEALKAASVQSGWVSSVLTGNIAANARVKLSAFGLDPLLDLSVGAYGADAELRPELVAVARERVQRLRGVPADVPAVLVGDTPRDVEAALATGSGIVAVASGIHSPEELSATGAPEVLPDLSDTKRVLSILESFAGRGKRPRTSSDRP</sequence>
<dbReference type="PANTHER" id="PTHR43434">
    <property type="entry name" value="PHOSPHOGLYCOLATE PHOSPHATASE"/>
    <property type="match status" value="1"/>
</dbReference>
<dbReference type="InterPro" id="IPR050155">
    <property type="entry name" value="HAD-like_hydrolase_sf"/>
</dbReference>
<dbReference type="EC" id="3.-.-.-" evidence="1"/>
<dbReference type="GO" id="GO:0016787">
    <property type="term" value="F:hydrolase activity"/>
    <property type="evidence" value="ECO:0007669"/>
    <property type="project" value="UniProtKB-KW"/>
</dbReference>
<dbReference type="SUPFAM" id="SSF56784">
    <property type="entry name" value="HAD-like"/>
    <property type="match status" value="1"/>
</dbReference>
<keyword evidence="1" id="KW-0378">Hydrolase</keyword>
<dbReference type="EMBL" id="JBIAFJ010000004">
    <property type="protein sequence ID" value="MFE9169393.1"/>
    <property type="molecule type" value="Genomic_DNA"/>
</dbReference>
<comment type="caution">
    <text evidence="1">The sequence shown here is derived from an EMBL/GenBank/DDBJ whole genome shotgun (WGS) entry which is preliminary data.</text>
</comment>